<feature type="region of interest" description="Disordered" evidence="1">
    <location>
        <begin position="58"/>
        <end position="105"/>
    </location>
</feature>
<feature type="region of interest" description="Disordered" evidence="1">
    <location>
        <begin position="1"/>
        <end position="37"/>
    </location>
</feature>
<dbReference type="InterPro" id="IPR005123">
    <property type="entry name" value="Oxoglu/Fe-dep_dioxygenase_dom"/>
</dbReference>
<evidence type="ECO:0000313" key="3">
    <source>
        <dbReference type="EMBL" id="GLB34271.1"/>
    </source>
</evidence>
<dbReference type="AlphaFoldDB" id="A0A9P3UKD1"/>
<dbReference type="PANTHER" id="PTHR21052:SF0">
    <property type="entry name" value="ALPHA-KETOGLUTARATE-DEPENDENT DIOXYGENASE ALKB HOMOLOG 7, MITOCHONDRIAL"/>
    <property type="match status" value="1"/>
</dbReference>
<dbReference type="GO" id="GO:0006631">
    <property type="term" value="P:fatty acid metabolic process"/>
    <property type="evidence" value="ECO:0007669"/>
    <property type="project" value="TreeGrafter"/>
</dbReference>
<dbReference type="OrthoDB" id="412814at2759"/>
<dbReference type="Proteomes" id="UP001063166">
    <property type="component" value="Unassembled WGS sequence"/>
</dbReference>
<evidence type="ECO:0000259" key="2">
    <source>
        <dbReference type="PROSITE" id="PS51471"/>
    </source>
</evidence>
<proteinExistence type="predicted"/>
<dbReference type="EMBL" id="BRPK01000001">
    <property type="protein sequence ID" value="GLB34271.1"/>
    <property type="molecule type" value="Genomic_DNA"/>
</dbReference>
<protein>
    <submittedName>
        <fullName evidence="3">2OG-Fe(II) oxygenase superfamily protein</fullName>
    </submittedName>
</protein>
<accession>A0A9P3UKD1</accession>
<name>A0A9P3UKD1_LYOSH</name>
<dbReference type="GO" id="GO:0005759">
    <property type="term" value="C:mitochondrial matrix"/>
    <property type="evidence" value="ECO:0007669"/>
    <property type="project" value="TreeGrafter"/>
</dbReference>
<dbReference type="GO" id="GO:0016706">
    <property type="term" value="F:2-oxoglutarate-dependent dioxygenase activity"/>
    <property type="evidence" value="ECO:0007669"/>
    <property type="project" value="TreeGrafter"/>
</dbReference>
<dbReference type="InterPro" id="IPR037151">
    <property type="entry name" value="AlkB-like_sf"/>
</dbReference>
<dbReference type="InterPro" id="IPR032870">
    <property type="entry name" value="ALKBH7-like"/>
</dbReference>
<dbReference type="PANTHER" id="PTHR21052">
    <property type="entry name" value="SPERMATOGENESIS ASSOCIATED 11-RELATED"/>
    <property type="match status" value="1"/>
</dbReference>
<dbReference type="SUPFAM" id="SSF51197">
    <property type="entry name" value="Clavaminate synthase-like"/>
    <property type="match status" value="1"/>
</dbReference>
<reference evidence="3" key="1">
    <citation type="submission" date="2022-07" db="EMBL/GenBank/DDBJ databases">
        <title>The genome of Lyophyllum shimeji provides insight into the initial evolution of ectomycorrhizal fungal genome.</title>
        <authorList>
            <person name="Kobayashi Y."/>
            <person name="Shibata T."/>
            <person name="Hirakawa H."/>
            <person name="Shigenobu S."/>
            <person name="Nishiyama T."/>
            <person name="Yamada A."/>
            <person name="Hasebe M."/>
            <person name="Kawaguchi M."/>
        </authorList>
    </citation>
    <scope>NUCLEOTIDE SEQUENCE</scope>
    <source>
        <strain evidence="3">AT787</strain>
    </source>
</reference>
<dbReference type="Gene3D" id="2.60.120.590">
    <property type="entry name" value="Alpha-ketoglutarate-dependent dioxygenase AlkB-like"/>
    <property type="match status" value="1"/>
</dbReference>
<dbReference type="GO" id="GO:0006974">
    <property type="term" value="P:DNA damage response"/>
    <property type="evidence" value="ECO:0007669"/>
    <property type="project" value="InterPro"/>
</dbReference>
<gene>
    <name evidence="3" type="ORF">LshimejAT787_0111550</name>
</gene>
<dbReference type="PROSITE" id="PS51471">
    <property type="entry name" value="FE2OG_OXY"/>
    <property type="match status" value="1"/>
</dbReference>
<organism evidence="3 4">
    <name type="scientific">Lyophyllum shimeji</name>
    <name type="common">Hon-shimeji</name>
    <name type="synonym">Tricholoma shimeji</name>
    <dbReference type="NCBI Taxonomy" id="47721"/>
    <lineage>
        <taxon>Eukaryota</taxon>
        <taxon>Fungi</taxon>
        <taxon>Dikarya</taxon>
        <taxon>Basidiomycota</taxon>
        <taxon>Agaricomycotina</taxon>
        <taxon>Agaricomycetes</taxon>
        <taxon>Agaricomycetidae</taxon>
        <taxon>Agaricales</taxon>
        <taxon>Tricholomatineae</taxon>
        <taxon>Lyophyllaceae</taxon>
        <taxon>Lyophyllum</taxon>
    </lineage>
</organism>
<feature type="compositionally biased region" description="Low complexity" evidence="1">
    <location>
        <begin position="65"/>
        <end position="105"/>
    </location>
</feature>
<evidence type="ECO:0000256" key="1">
    <source>
        <dbReference type="SAM" id="MobiDB-lite"/>
    </source>
</evidence>
<dbReference type="Pfam" id="PF13532">
    <property type="entry name" value="2OG-FeII_Oxy_2"/>
    <property type="match status" value="1"/>
</dbReference>
<evidence type="ECO:0000313" key="4">
    <source>
        <dbReference type="Proteomes" id="UP001063166"/>
    </source>
</evidence>
<keyword evidence="4" id="KW-1185">Reference proteome</keyword>
<feature type="domain" description="Fe2OG dioxygenase" evidence="2">
    <location>
        <begin position="205"/>
        <end position="331"/>
    </location>
</feature>
<sequence>MPHVAALAPSVTTEPAKRKRDLDNTPGPNLGNLTCSPRKRRQLTLRINIPAASDLPEEVHDDADLASSPISGLSSPDSLFDEPTSLSPPTSSGLSSSSSSSTAGLTPALLTGPPIQGLFFTPTLLLSERTADSVIRYCLDTYFHTPCVNQVMLFGRFIAPPSPGGAEAPSTTGLPPILRELLLTLQEMLRPVLPPKTHALLFPSTPTRARQAILNLYQPGEGISPHVDLLGRFGDGIIGVSLGSGCVMQFAKARRAQEAKGAEGESEAWDVYLPQRSVIVLSEDARYGWTHGIGKHTRDYVALPDAGVGDTTAGRWIDRGVRLSITFRWLLPGADVVGEEASSP</sequence>
<dbReference type="InterPro" id="IPR027450">
    <property type="entry name" value="AlkB-like"/>
</dbReference>
<comment type="caution">
    <text evidence="3">The sequence shown here is derived from an EMBL/GenBank/DDBJ whole genome shotgun (WGS) entry which is preliminary data.</text>
</comment>